<comment type="caution">
    <text evidence="3">The sequence shown here is derived from an EMBL/GenBank/DDBJ whole genome shotgun (WGS) entry which is preliminary data.</text>
</comment>
<keyword evidence="1" id="KW-0863">Zinc-finger</keyword>
<keyword evidence="4" id="KW-1185">Reference proteome</keyword>
<sequence>MRGGDERSTNPSRTSLSKGRGYFEAHFDNPTGKQHTLSHAEHRLFNNTILFAEWTPHFQLEAEGAEDLLQYPLWAQIRGLPRFLRNEEFLREVINQFATVINQFATVIYVENSDSYRARMLGLRVRIVPLDTITLPDTIIIPKIDGDGGAPHDVVYTGGPDQCERCHKKGHSVKHCPQPRHPNKNP</sequence>
<dbReference type="PANTHER" id="PTHR31286:SF180">
    <property type="entry name" value="OS10G0362600 PROTEIN"/>
    <property type="match status" value="1"/>
</dbReference>
<feature type="non-terminal residue" evidence="3">
    <location>
        <position position="186"/>
    </location>
</feature>
<organism evidence="3 4">
    <name type="scientific">Ceratodon purpureus</name>
    <name type="common">Fire moss</name>
    <name type="synonym">Dicranum purpureum</name>
    <dbReference type="NCBI Taxonomy" id="3225"/>
    <lineage>
        <taxon>Eukaryota</taxon>
        <taxon>Viridiplantae</taxon>
        <taxon>Streptophyta</taxon>
        <taxon>Embryophyta</taxon>
        <taxon>Bryophyta</taxon>
        <taxon>Bryophytina</taxon>
        <taxon>Bryopsida</taxon>
        <taxon>Dicranidae</taxon>
        <taxon>Pseudoditrichales</taxon>
        <taxon>Ditrichaceae</taxon>
        <taxon>Ceratodon</taxon>
    </lineage>
</organism>
<evidence type="ECO:0000256" key="1">
    <source>
        <dbReference type="PROSITE-ProRule" id="PRU00047"/>
    </source>
</evidence>
<dbReference type="InterPro" id="IPR036875">
    <property type="entry name" value="Znf_CCHC_sf"/>
</dbReference>
<protein>
    <recommendedName>
        <fullName evidence="2">CCHC-type domain-containing protein</fullName>
    </recommendedName>
</protein>
<dbReference type="InterPro" id="IPR001878">
    <property type="entry name" value="Znf_CCHC"/>
</dbReference>
<feature type="domain" description="CCHC-type" evidence="2">
    <location>
        <begin position="163"/>
        <end position="178"/>
    </location>
</feature>
<dbReference type="SUPFAM" id="SSF57756">
    <property type="entry name" value="Retrovirus zinc finger-like domains"/>
    <property type="match status" value="1"/>
</dbReference>
<evidence type="ECO:0000313" key="4">
    <source>
        <dbReference type="Proteomes" id="UP000822688"/>
    </source>
</evidence>
<dbReference type="GO" id="GO:0008270">
    <property type="term" value="F:zinc ion binding"/>
    <property type="evidence" value="ECO:0007669"/>
    <property type="project" value="UniProtKB-KW"/>
</dbReference>
<evidence type="ECO:0000259" key="2">
    <source>
        <dbReference type="PROSITE" id="PS50158"/>
    </source>
</evidence>
<keyword evidence="1" id="KW-0862">Zinc</keyword>
<dbReference type="AlphaFoldDB" id="A0A8T0HT30"/>
<dbReference type="PROSITE" id="PS50158">
    <property type="entry name" value="ZF_CCHC"/>
    <property type="match status" value="1"/>
</dbReference>
<keyword evidence="1" id="KW-0479">Metal-binding</keyword>
<proteinExistence type="predicted"/>
<evidence type="ECO:0000313" key="3">
    <source>
        <dbReference type="EMBL" id="KAG0573957.1"/>
    </source>
</evidence>
<name>A0A8T0HT30_CERPU</name>
<dbReference type="PANTHER" id="PTHR31286">
    <property type="entry name" value="GLYCINE-RICH CELL WALL STRUCTURAL PROTEIN 1.8-LIKE"/>
    <property type="match status" value="1"/>
</dbReference>
<dbReference type="EMBL" id="CM026426">
    <property type="protein sequence ID" value="KAG0573957.1"/>
    <property type="molecule type" value="Genomic_DNA"/>
</dbReference>
<gene>
    <name evidence="3" type="ORF">KC19_VG224900</name>
</gene>
<dbReference type="InterPro" id="IPR040256">
    <property type="entry name" value="At4g02000-like"/>
</dbReference>
<dbReference type="GO" id="GO:0003676">
    <property type="term" value="F:nucleic acid binding"/>
    <property type="evidence" value="ECO:0007669"/>
    <property type="project" value="InterPro"/>
</dbReference>
<accession>A0A8T0HT30</accession>
<dbReference type="Proteomes" id="UP000822688">
    <property type="component" value="Chromosome V"/>
</dbReference>
<reference evidence="3" key="1">
    <citation type="submission" date="2020-06" db="EMBL/GenBank/DDBJ databases">
        <title>WGS assembly of Ceratodon purpureus strain R40.</title>
        <authorList>
            <person name="Carey S.B."/>
            <person name="Jenkins J."/>
            <person name="Shu S."/>
            <person name="Lovell J.T."/>
            <person name="Sreedasyam A."/>
            <person name="Maumus F."/>
            <person name="Tiley G.P."/>
            <person name="Fernandez-Pozo N."/>
            <person name="Barry K."/>
            <person name="Chen C."/>
            <person name="Wang M."/>
            <person name="Lipzen A."/>
            <person name="Daum C."/>
            <person name="Saski C.A."/>
            <person name="Payton A.C."/>
            <person name="Mcbreen J.C."/>
            <person name="Conrad R.E."/>
            <person name="Kollar L.M."/>
            <person name="Olsson S."/>
            <person name="Huttunen S."/>
            <person name="Landis J.B."/>
            <person name="Wickett N.J."/>
            <person name="Johnson M.G."/>
            <person name="Rensing S.A."/>
            <person name="Grimwood J."/>
            <person name="Schmutz J."/>
            <person name="Mcdaniel S.F."/>
        </authorList>
    </citation>
    <scope>NUCLEOTIDE SEQUENCE</scope>
    <source>
        <strain evidence="3">R40</strain>
    </source>
</reference>